<dbReference type="InterPro" id="IPR011322">
    <property type="entry name" value="N-reg_PII-like_a/b"/>
</dbReference>
<dbReference type="InterPro" id="IPR002187">
    <property type="entry name" value="N-reg_PII"/>
</dbReference>
<dbReference type="PANTHER" id="PTHR30115:SF11">
    <property type="entry name" value="NITROGEN REGULATORY PROTEIN P-II HOMOLOG"/>
    <property type="match status" value="1"/>
</dbReference>
<dbReference type="AlphaFoldDB" id="A0A5M6DIL7"/>
<dbReference type="RefSeq" id="WP_150075069.1">
    <property type="nucleotide sequence ID" value="NZ_VWOX01000002.1"/>
</dbReference>
<evidence type="ECO:0000313" key="3">
    <source>
        <dbReference type="EMBL" id="KAA5546062.1"/>
    </source>
</evidence>
<name>A0A5M6DIL7_9BACT</name>
<gene>
    <name evidence="3" type="ORF">FYK55_03940</name>
</gene>
<dbReference type="GO" id="GO:0006808">
    <property type="term" value="P:regulation of nitrogen utilization"/>
    <property type="evidence" value="ECO:0007669"/>
    <property type="project" value="InterPro"/>
</dbReference>
<accession>A0A5M6DIL7</accession>
<proteinExistence type="inferred from homology"/>
<evidence type="ECO:0000313" key="4">
    <source>
        <dbReference type="Proteomes" id="UP000324479"/>
    </source>
</evidence>
<evidence type="ECO:0000256" key="1">
    <source>
        <dbReference type="PIRSR" id="PIRSR602187-50"/>
    </source>
</evidence>
<comment type="caution">
    <text evidence="3">The sequence shown here is derived from an EMBL/GenBank/DDBJ whole genome shotgun (WGS) entry which is preliminary data.</text>
</comment>
<dbReference type="InterPro" id="IPR017918">
    <property type="entry name" value="N-reg_PII_CS"/>
</dbReference>
<dbReference type="PROSITE" id="PS00638">
    <property type="entry name" value="PII_GLNB_CTER"/>
    <property type="match status" value="1"/>
</dbReference>
<dbReference type="GO" id="GO:0005829">
    <property type="term" value="C:cytosol"/>
    <property type="evidence" value="ECO:0007669"/>
    <property type="project" value="TreeGrafter"/>
</dbReference>
<sequence>MRVIVAIIQPTKLSVVRDALRALEIDDITVCDAMGYGRQRGQIAIFRGNEYKVDLLRKVVIEVLVHEDQLEPVLDTIRQHALTGSTGQIGDGKVFVLPVAEVIDIATASGRYQPVDG</sequence>
<dbReference type="GO" id="GO:0005524">
    <property type="term" value="F:ATP binding"/>
    <property type="evidence" value="ECO:0007669"/>
    <property type="project" value="TreeGrafter"/>
</dbReference>
<dbReference type="PRINTS" id="PR00340">
    <property type="entry name" value="PIIGLNB"/>
</dbReference>
<dbReference type="PANTHER" id="PTHR30115">
    <property type="entry name" value="NITROGEN REGULATORY PROTEIN P-II"/>
    <property type="match status" value="1"/>
</dbReference>
<organism evidence="3 4">
    <name type="scientific">Roseiconus nitratireducens</name>
    <dbReference type="NCBI Taxonomy" id="2605748"/>
    <lineage>
        <taxon>Bacteria</taxon>
        <taxon>Pseudomonadati</taxon>
        <taxon>Planctomycetota</taxon>
        <taxon>Planctomycetia</taxon>
        <taxon>Pirellulales</taxon>
        <taxon>Pirellulaceae</taxon>
        <taxon>Roseiconus</taxon>
    </lineage>
</organism>
<feature type="modified residue" description="O-UMP-tyrosine" evidence="1">
    <location>
        <position position="51"/>
    </location>
</feature>
<keyword evidence="1" id="KW-0597">Phosphoprotein</keyword>
<dbReference type="SMART" id="SM00938">
    <property type="entry name" value="P-II"/>
    <property type="match status" value="1"/>
</dbReference>
<reference evidence="3 4" key="1">
    <citation type="submission" date="2019-08" db="EMBL/GenBank/DDBJ databases">
        <authorList>
            <person name="Dhanesh K."/>
            <person name="Kumar G."/>
            <person name="Sasikala C."/>
            <person name="Venkata Ramana C."/>
        </authorList>
    </citation>
    <scope>NUCLEOTIDE SEQUENCE [LARGE SCALE GENOMIC DNA]</scope>
    <source>
        <strain evidence="3 4">JC645</strain>
    </source>
</reference>
<dbReference type="PROSITE" id="PS51343">
    <property type="entry name" value="PII_GLNB_DOM"/>
    <property type="match status" value="1"/>
</dbReference>
<dbReference type="GO" id="GO:0030234">
    <property type="term" value="F:enzyme regulator activity"/>
    <property type="evidence" value="ECO:0007669"/>
    <property type="project" value="InterPro"/>
</dbReference>
<comment type="similarity">
    <text evidence="2">Belongs to the P(II) protein family.</text>
</comment>
<dbReference type="Proteomes" id="UP000324479">
    <property type="component" value="Unassembled WGS sequence"/>
</dbReference>
<evidence type="ECO:0000256" key="2">
    <source>
        <dbReference type="RuleBase" id="RU003936"/>
    </source>
</evidence>
<dbReference type="Gene3D" id="3.30.70.120">
    <property type="match status" value="1"/>
</dbReference>
<dbReference type="InterPro" id="IPR015867">
    <property type="entry name" value="N-reg_PII/ATP_PRibTrfase_C"/>
</dbReference>
<dbReference type="SUPFAM" id="SSF54913">
    <property type="entry name" value="GlnB-like"/>
    <property type="match status" value="1"/>
</dbReference>
<dbReference type="EMBL" id="VWOX01000002">
    <property type="protein sequence ID" value="KAA5546062.1"/>
    <property type="molecule type" value="Genomic_DNA"/>
</dbReference>
<keyword evidence="4" id="KW-1185">Reference proteome</keyword>
<protein>
    <submittedName>
        <fullName evidence="3">P-II family nitrogen regulator</fullName>
    </submittedName>
</protein>
<dbReference type="Pfam" id="PF00543">
    <property type="entry name" value="P-II"/>
    <property type="match status" value="1"/>
</dbReference>